<organism evidence="1 2">
    <name type="scientific">Octodon degus</name>
    <name type="common">Degu</name>
    <name type="synonym">Sciurus degus</name>
    <dbReference type="NCBI Taxonomy" id="10160"/>
    <lineage>
        <taxon>Eukaryota</taxon>
        <taxon>Metazoa</taxon>
        <taxon>Chordata</taxon>
        <taxon>Craniata</taxon>
        <taxon>Vertebrata</taxon>
        <taxon>Euteleostomi</taxon>
        <taxon>Mammalia</taxon>
        <taxon>Eutheria</taxon>
        <taxon>Euarchontoglires</taxon>
        <taxon>Glires</taxon>
        <taxon>Rodentia</taxon>
        <taxon>Hystricomorpha</taxon>
        <taxon>Octodontidae</taxon>
        <taxon>Octodon</taxon>
    </lineage>
</organism>
<dbReference type="GO" id="GO:1990414">
    <property type="term" value="P:replication-born double-strand break repair via sister chromatid exchange"/>
    <property type="evidence" value="ECO:0007669"/>
    <property type="project" value="TreeGrafter"/>
</dbReference>
<accession>A0A6P3FCX7</accession>
<reference evidence="2" key="1">
    <citation type="submission" date="2025-08" db="UniProtKB">
        <authorList>
            <consortium name="RefSeq"/>
        </authorList>
    </citation>
    <scope>IDENTIFICATION</scope>
</reference>
<dbReference type="InParanoid" id="A0A6P3FCX7"/>
<dbReference type="OrthoDB" id="1917888at2759"/>
<protein>
    <submittedName>
        <fullName evidence="2">Fanconi anemia group B protein</fullName>
    </submittedName>
</protein>
<dbReference type="Proteomes" id="UP000515203">
    <property type="component" value="Unplaced"/>
</dbReference>
<evidence type="ECO:0000313" key="1">
    <source>
        <dbReference type="Proteomes" id="UP000515203"/>
    </source>
</evidence>
<dbReference type="PANTHER" id="PTHR28450:SF1">
    <property type="entry name" value="FANCONI ANEMIA GROUP B PROTEIN"/>
    <property type="match status" value="1"/>
</dbReference>
<dbReference type="InterPro" id="IPR033333">
    <property type="entry name" value="FANCB"/>
</dbReference>
<dbReference type="PANTHER" id="PTHR28450">
    <property type="entry name" value="FANCONI ANEMIA GROUP B PROTEIN"/>
    <property type="match status" value="1"/>
</dbReference>
<dbReference type="GO" id="GO:0036297">
    <property type="term" value="P:interstrand cross-link repair"/>
    <property type="evidence" value="ECO:0007669"/>
    <property type="project" value="InterPro"/>
</dbReference>
<name>A0A6P3FCX7_OCTDE</name>
<dbReference type="GO" id="GO:2000042">
    <property type="term" value="P:negative regulation of double-strand break repair via homologous recombination"/>
    <property type="evidence" value="ECO:0007669"/>
    <property type="project" value="TreeGrafter"/>
</dbReference>
<gene>
    <name evidence="2" type="primary">Fancb</name>
</gene>
<evidence type="ECO:0000313" key="2">
    <source>
        <dbReference type="RefSeq" id="XP_004635121.1"/>
    </source>
</evidence>
<dbReference type="GO" id="GO:1905168">
    <property type="term" value="P:positive regulation of double-strand break repair via homologous recombination"/>
    <property type="evidence" value="ECO:0007669"/>
    <property type="project" value="TreeGrafter"/>
</dbReference>
<keyword evidence="1" id="KW-1185">Reference proteome</keyword>
<dbReference type="AlphaFoldDB" id="A0A6P3FCX7"/>
<dbReference type="GeneID" id="101582723"/>
<dbReference type="CTD" id="2187"/>
<dbReference type="FunCoup" id="A0A6P3FCX7">
    <property type="interactions" value="473"/>
</dbReference>
<proteinExistence type="predicted"/>
<sequence>MASEQAMSCTEQERLLCYNGEVLVFHLSKGSFADKCATASILHVRRMGFDRGRETFVLKSTGCFNLKEENSNLKIVCCNCVSDFRTRMNFPYVLIQSNENNKVFKYFVLFLHSTNKFERSLSFELDYELKDSIRVLNGPLVLWQHSNTFFCISSQIGKVVSVSVNFSSVKWAGEIENLGTVLLGLTDYCLSEEELTQKPSESYYAIWNTKFCVYSLENQEILSNTYIIPAAYSSVVTCVHVCSAEVIANQLRMTLIVLTQKNQLISFQNGTPKSVCQLPFEDPCSVQLLDSGEGNHFFVVSFRSSNACAIWKKNFQVAAKWEKLSSLLIDDFIGSGNEQVLLLFQDSLNADCLASFKITDLGKMNYSSEPLDCNKDDLFVSQEENCHLVVPPLERRIKVGLVSIQELQKELLLKEKILSKSWKALMNSIQGKHYSTSSAEEKDCLVAFCGEEESSVHTFEEKLPENYQSSEQLVEKIWYRVMDDNLVVGVKTTSSLKLSLNAMTLLLLMDQGFNSSVQVIKCQNKVISLSTGSFSAPDLIPHEIGSKAKKIKLNSDGTEEESFVYQQPSKKKESVQIITGITSLSPLLASNKLCCIVLLQIRERENNNYSKDRCIPCGRLSLSLEDLSSGKYLLTFPEDKPLEHVEDLSAYLAALQKSCFQIISHGYTLNSMLVWLTEHMKGEVIKEFPEMCLCKRPGSFHGTLFTWKQRTPFDGILTVYYRNHTVLFQYLHNLIRVLPINCFLKNLKLGSEDFSTDHLALTLEKELATFSSLSSSVLAQVKSNFVESSEVSKGNSSATTALSDDTEKIHLYRREVQTEKEKLLGMNLKVSGALYREISLKLAEIQLKSDLIVQKLSSF</sequence>
<dbReference type="GO" id="GO:0043240">
    <property type="term" value="C:Fanconi anaemia nuclear complex"/>
    <property type="evidence" value="ECO:0007669"/>
    <property type="project" value="InterPro"/>
</dbReference>
<dbReference type="RefSeq" id="XP_004635121.1">
    <property type="nucleotide sequence ID" value="XM_004635064.2"/>
</dbReference>